<gene>
    <name evidence="5" type="primary">yciB</name>
    <name evidence="6" type="ORF">A6M23_20435</name>
</gene>
<dbReference type="OrthoDB" id="9788219at2"/>
<feature type="transmembrane region" description="Helical" evidence="5">
    <location>
        <begin position="152"/>
        <end position="174"/>
    </location>
</feature>
<evidence type="ECO:0000256" key="4">
    <source>
        <dbReference type="ARBA" id="ARBA00023136"/>
    </source>
</evidence>
<name>A0A1C2J2I2_ACITH</name>
<evidence type="ECO:0000313" key="7">
    <source>
        <dbReference type="Proteomes" id="UP000095008"/>
    </source>
</evidence>
<keyword evidence="2 5" id="KW-0812">Transmembrane</keyword>
<feature type="transmembrane region" description="Helical" evidence="5">
    <location>
        <begin position="76"/>
        <end position="94"/>
    </location>
</feature>
<comment type="similarity">
    <text evidence="5">Belongs to the YciB family.</text>
</comment>
<evidence type="ECO:0000256" key="3">
    <source>
        <dbReference type="ARBA" id="ARBA00022989"/>
    </source>
</evidence>
<comment type="caution">
    <text evidence="6">The sequence shown here is derived from an EMBL/GenBank/DDBJ whole genome shotgun (WGS) entry which is preliminary data.</text>
</comment>
<comment type="function">
    <text evidence="5">Plays a role in cell envelope biogenesis, maintenance of cell envelope integrity and membrane homeostasis.</text>
</comment>
<keyword evidence="3 5" id="KW-1133">Transmembrane helix</keyword>
<evidence type="ECO:0000256" key="2">
    <source>
        <dbReference type="ARBA" id="ARBA00022692"/>
    </source>
</evidence>
<evidence type="ECO:0000313" key="6">
    <source>
        <dbReference type="EMBL" id="OCX67590.1"/>
    </source>
</evidence>
<dbReference type="Pfam" id="PF04279">
    <property type="entry name" value="IspA"/>
    <property type="match status" value="1"/>
</dbReference>
<dbReference type="NCBIfam" id="TIGR00997">
    <property type="entry name" value="ispZ"/>
    <property type="match status" value="1"/>
</dbReference>
<dbReference type="EMBL" id="LWRY01000308">
    <property type="protein sequence ID" value="OCX67590.1"/>
    <property type="molecule type" value="Genomic_DNA"/>
</dbReference>
<evidence type="ECO:0000256" key="5">
    <source>
        <dbReference type="HAMAP-Rule" id="MF_00189"/>
    </source>
</evidence>
<dbReference type="AlphaFoldDB" id="A0A1C2J2I2"/>
<dbReference type="NCBIfam" id="NF001325">
    <property type="entry name" value="PRK00259.1-3"/>
    <property type="match status" value="1"/>
</dbReference>
<feature type="transmembrane region" description="Helical" evidence="5">
    <location>
        <begin position="20"/>
        <end position="39"/>
    </location>
</feature>
<dbReference type="PANTHER" id="PTHR36917:SF1">
    <property type="entry name" value="INNER MEMBRANE-SPANNING PROTEIN YCIB"/>
    <property type="match status" value="1"/>
</dbReference>
<dbReference type="PANTHER" id="PTHR36917">
    <property type="entry name" value="INTRACELLULAR SEPTATION PROTEIN A-RELATED"/>
    <property type="match status" value="1"/>
</dbReference>
<protein>
    <recommendedName>
        <fullName evidence="5">Inner membrane-spanning protein YciB</fullName>
    </recommendedName>
</protein>
<reference evidence="6" key="1">
    <citation type="journal article" date="2016" name="Int. J. Mol. Sci.">
        <title>Comparative genomics of the extreme acidophile Acidithiobacillus thiooxidans reveals intraspecific divergence and niche adaptation.</title>
        <authorList>
            <person name="Zhang X."/>
            <person name="Feng X."/>
            <person name="Tao J."/>
            <person name="Ma L."/>
            <person name="Xiao Y."/>
            <person name="Liang Y."/>
            <person name="Liu X."/>
            <person name="Yin H."/>
        </authorList>
    </citation>
    <scope>NUCLEOTIDE SEQUENCE [LARGE SCALE GENOMIC DNA]</scope>
    <source>
        <strain evidence="6">DXS-W</strain>
    </source>
</reference>
<keyword evidence="7" id="KW-1185">Reference proteome</keyword>
<dbReference type="RefSeq" id="WP_010638742.1">
    <property type="nucleotide sequence ID" value="NZ_JAAOMO010000069.1"/>
</dbReference>
<keyword evidence="1 5" id="KW-1003">Cell membrane</keyword>
<sequence length="183" mass="21231">MKLLTDFLPIILFFVAYKIHGIYTATEVLIVAAIVLMAWQWWRRGRIETMTWVSTLLILIFGGLTLYFHNDTFIKVKPSILYLLFAGVLLFTHWREQPLLERLMGSQLPATLPQSFWKRLNIYWITFFIFGAVLNLVVAYSFSTGIWVDFKLFGMLGITIIFVLFQAVVISRALPQEIKDSDS</sequence>
<accession>A0A1C2J2I2</accession>
<dbReference type="InterPro" id="IPR006008">
    <property type="entry name" value="YciB"/>
</dbReference>
<feature type="transmembrane region" description="Helical" evidence="5">
    <location>
        <begin position="51"/>
        <end position="70"/>
    </location>
</feature>
<dbReference type="GO" id="GO:0005886">
    <property type="term" value="C:plasma membrane"/>
    <property type="evidence" value="ECO:0007669"/>
    <property type="project" value="UniProtKB-SubCell"/>
</dbReference>
<evidence type="ECO:0000256" key="1">
    <source>
        <dbReference type="ARBA" id="ARBA00022475"/>
    </source>
</evidence>
<comment type="subcellular location">
    <subcellularLocation>
        <location evidence="5">Cell inner membrane</location>
        <topology evidence="5">Multi-pass membrane protein</topology>
    </subcellularLocation>
</comment>
<proteinExistence type="inferred from homology"/>
<dbReference type="Proteomes" id="UP000095008">
    <property type="component" value="Unassembled WGS sequence"/>
</dbReference>
<keyword evidence="4 5" id="KW-0472">Membrane</keyword>
<dbReference type="HAMAP" id="MF_00189">
    <property type="entry name" value="YciB"/>
    <property type="match status" value="1"/>
</dbReference>
<keyword evidence="5" id="KW-0997">Cell inner membrane</keyword>
<feature type="transmembrane region" description="Helical" evidence="5">
    <location>
        <begin position="122"/>
        <end position="140"/>
    </location>
</feature>
<organism evidence="6 7">
    <name type="scientific">Acidithiobacillus thiooxidans</name>
    <name type="common">Thiobacillus thiooxidans</name>
    <dbReference type="NCBI Taxonomy" id="930"/>
    <lineage>
        <taxon>Bacteria</taxon>
        <taxon>Pseudomonadati</taxon>
        <taxon>Pseudomonadota</taxon>
        <taxon>Acidithiobacillia</taxon>
        <taxon>Acidithiobacillales</taxon>
        <taxon>Acidithiobacillaceae</taxon>
        <taxon>Acidithiobacillus</taxon>
    </lineage>
</organism>